<accession>A0A0D2T3W8</accession>
<dbReference type="CDD" id="cd01754">
    <property type="entry name" value="PLAT_plant_stress"/>
    <property type="match status" value="1"/>
</dbReference>
<dbReference type="Proteomes" id="UP000032304">
    <property type="component" value="Chromosome 8"/>
</dbReference>
<evidence type="ECO:0000259" key="2">
    <source>
        <dbReference type="PROSITE" id="PS50095"/>
    </source>
</evidence>
<dbReference type="SUPFAM" id="SSF49723">
    <property type="entry name" value="Lipase/lipooxygenase domain (PLAT/LH2 domain)"/>
    <property type="match status" value="1"/>
</dbReference>
<dbReference type="InterPro" id="IPR036392">
    <property type="entry name" value="PLAT/LH2_dom_sf"/>
</dbReference>
<dbReference type="PANTHER" id="PTHR31718:SF0">
    <property type="entry name" value="PLAT DOMAIN-CONTAINING PROTEIN 2"/>
    <property type="match status" value="1"/>
</dbReference>
<evidence type="ECO:0000313" key="3">
    <source>
        <dbReference type="EMBL" id="KJB49171.1"/>
    </source>
</evidence>
<organism evidence="3 4">
    <name type="scientific">Gossypium raimondii</name>
    <name type="common">Peruvian cotton</name>
    <name type="synonym">Gossypium klotzschianum subsp. raimondii</name>
    <dbReference type="NCBI Taxonomy" id="29730"/>
    <lineage>
        <taxon>Eukaryota</taxon>
        <taxon>Viridiplantae</taxon>
        <taxon>Streptophyta</taxon>
        <taxon>Embryophyta</taxon>
        <taxon>Tracheophyta</taxon>
        <taxon>Spermatophyta</taxon>
        <taxon>Magnoliopsida</taxon>
        <taxon>eudicotyledons</taxon>
        <taxon>Gunneridae</taxon>
        <taxon>Pentapetalae</taxon>
        <taxon>rosids</taxon>
        <taxon>malvids</taxon>
        <taxon>Malvales</taxon>
        <taxon>Malvaceae</taxon>
        <taxon>Malvoideae</taxon>
        <taxon>Gossypium</taxon>
    </lineage>
</organism>
<dbReference type="KEGG" id="gra:105763699"/>
<dbReference type="PANTHER" id="PTHR31718">
    <property type="entry name" value="PLAT DOMAIN-CONTAINING PROTEIN"/>
    <property type="match status" value="1"/>
</dbReference>
<dbReference type="PROSITE" id="PS50095">
    <property type="entry name" value="PLAT"/>
    <property type="match status" value="1"/>
</dbReference>
<sequence>MEISLMREPQNVKPNGDPNSVSPLLSFSPVVFSDGEDCVYSVYIRTGSIIKGGTDSIIGLRLYDANGYSVEISNIEAWGGLMGPGYNYFERGNLDIFSGRGRCLDAPLCAMNLTSDGSGEHHGWYCNYVEVTMTGVHKPCSQQQFTVEQWLALDAPPYDLTAIRNYCPSEVPDDRRHRKSSSSM</sequence>
<dbReference type="Gramene" id="KJB49171">
    <property type="protein sequence ID" value="KJB49171"/>
    <property type="gene ID" value="B456_008G104400"/>
</dbReference>
<evidence type="ECO:0000313" key="4">
    <source>
        <dbReference type="Proteomes" id="UP000032304"/>
    </source>
</evidence>
<feature type="domain" description="PLAT" evidence="2">
    <location>
        <begin position="38"/>
        <end position="165"/>
    </location>
</feature>
<keyword evidence="4" id="KW-1185">Reference proteome</keyword>
<dbReference type="AlphaFoldDB" id="A0A0D2T3W8"/>
<protein>
    <recommendedName>
        <fullName evidence="2">PLAT domain-containing protein</fullName>
    </recommendedName>
</protein>
<dbReference type="Gene3D" id="2.60.60.20">
    <property type="entry name" value="PLAT/LH2 domain"/>
    <property type="match status" value="1"/>
</dbReference>
<evidence type="ECO:0000256" key="1">
    <source>
        <dbReference type="PROSITE-ProRule" id="PRU00152"/>
    </source>
</evidence>
<gene>
    <name evidence="3" type="ORF">B456_008G104400</name>
</gene>
<dbReference type="Pfam" id="PF01477">
    <property type="entry name" value="PLAT"/>
    <property type="match status" value="1"/>
</dbReference>
<proteinExistence type="predicted"/>
<dbReference type="STRING" id="29730.A0A0D2T3W8"/>
<dbReference type="EMBL" id="CM001747">
    <property type="protein sequence ID" value="KJB49171.1"/>
    <property type="molecule type" value="Genomic_DNA"/>
</dbReference>
<reference evidence="3 4" key="1">
    <citation type="journal article" date="2012" name="Nature">
        <title>Repeated polyploidization of Gossypium genomes and the evolution of spinnable cotton fibres.</title>
        <authorList>
            <person name="Paterson A.H."/>
            <person name="Wendel J.F."/>
            <person name="Gundlach H."/>
            <person name="Guo H."/>
            <person name="Jenkins J."/>
            <person name="Jin D."/>
            <person name="Llewellyn D."/>
            <person name="Showmaker K.C."/>
            <person name="Shu S."/>
            <person name="Udall J."/>
            <person name="Yoo M.J."/>
            <person name="Byers R."/>
            <person name="Chen W."/>
            <person name="Doron-Faigenboim A."/>
            <person name="Duke M.V."/>
            <person name="Gong L."/>
            <person name="Grimwood J."/>
            <person name="Grover C."/>
            <person name="Grupp K."/>
            <person name="Hu G."/>
            <person name="Lee T.H."/>
            <person name="Li J."/>
            <person name="Lin L."/>
            <person name="Liu T."/>
            <person name="Marler B.S."/>
            <person name="Page J.T."/>
            <person name="Roberts A.W."/>
            <person name="Romanel E."/>
            <person name="Sanders W.S."/>
            <person name="Szadkowski E."/>
            <person name="Tan X."/>
            <person name="Tang H."/>
            <person name="Xu C."/>
            <person name="Wang J."/>
            <person name="Wang Z."/>
            <person name="Zhang D."/>
            <person name="Zhang L."/>
            <person name="Ashrafi H."/>
            <person name="Bedon F."/>
            <person name="Bowers J.E."/>
            <person name="Brubaker C.L."/>
            <person name="Chee P.W."/>
            <person name="Das S."/>
            <person name="Gingle A.R."/>
            <person name="Haigler C.H."/>
            <person name="Harker D."/>
            <person name="Hoffmann L.V."/>
            <person name="Hovav R."/>
            <person name="Jones D.C."/>
            <person name="Lemke C."/>
            <person name="Mansoor S."/>
            <person name="ur Rahman M."/>
            <person name="Rainville L.N."/>
            <person name="Rambani A."/>
            <person name="Reddy U.K."/>
            <person name="Rong J.K."/>
            <person name="Saranga Y."/>
            <person name="Scheffler B.E."/>
            <person name="Scheffler J.A."/>
            <person name="Stelly D.M."/>
            <person name="Triplett B.A."/>
            <person name="Van Deynze A."/>
            <person name="Vaslin M.F."/>
            <person name="Waghmare V.N."/>
            <person name="Walford S.A."/>
            <person name="Wright R.J."/>
            <person name="Zaki E.A."/>
            <person name="Zhang T."/>
            <person name="Dennis E.S."/>
            <person name="Mayer K.F."/>
            <person name="Peterson D.G."/>
            <person name="Rokhsar D.S."/>
            <person name="Wang X."/>
            <person name="Schmutz J."/>
        </authorList>
    </citation>
    <scope>NUCLEOTIDE SEQUENCE [LARGE SCALE GENOMIC DNA]</scope>
</reference>
<dbReference type="OrthoDB" id="5322100at2759"/>
<name>A0A0D2T3W8_GOSRA</name>
<dbReference type="InterPro" id="IPR001024">
    <property type="entry name" value="PLAT/LH2_dom"/>
</dbReference>
<dbReference type="eggNOG" id="ENOG502RZE1">
    <property type="taxonomic scope" value="Eukaryota"/>
</dbReference>
<comment type="caution">
    <text evidence="1">Lacks conserved residue(s) required for the propagation of feature annotation.</text>
</comment>